<sequence>TNTAIYQDVFSCVPNDLIHTRLAFRQNMALWKEKIGHTTIDLGIAPDKLESYQDGDIKNTNPMERLASIKGHLVSFPLEFMSQESLRPTFSEGEYYATQVFH</sequence>
<organism evidence="1 2">
    <name type="scientific">Trifolium pratense</name>
    <name type="common">Red clover</name>
    <dbReference type="NCBI Taxonomy" id="57577"/>
    <lineage>
        <taxon>Eukaryota</taxon>
        <taxon>Viridiplantae</taxon>
        <taxon>Streptophyta</taxon>
        <taxon>Embryophyta</taxon>
        <taxon>Tracheophyta</taxon>
        <taxon>Spermatophyta</taxon>
        <taxon>Magnoliopsida</taxon>
        <taxon>eudicotyledons</taxon>
        <taxon>Gunneridae</taxon>
        <taxon>Pentapetalae</taxon>
        <taxon>rosids</taxon>
        <taxon>fabids</taxon>
        <taxon>Fabales</taxon>
        <taxon>Fabaceae</taxon>
        <taxon>Papilionoideae</taxon>
        <taxon>50 kb inversion clade</taxon>
        <taxon>NPAAA clade</taxon>
        <taxon>Hologalegina</taxon>
        <taxon>IRL clade</taxon>
        <taxon>Trifolieae</taxon>
        <taxon>Trifolium</taxon>
    </lineage>
</organism>
<accession>A0A2K3LTX4</accession>
<name>A0A2K3LTX4_TRIPR</name>
<protein>
    <submittedName>
        <fullName evidence="1">Phospholipase D p1-like protein</fullName>
    </submittedName>
</protein>
<dbReference type="Proteomes" id="UP000236291">
    <property type="component" value="Unassembled WGS sequence"/>
</dbReference>
<proteinExistence type="predicted"/>
<dbReference type="ExpressionAtlas" id="A0A2K3LTX4">
    <property type="expression patterns" value="baseline"/>
</dbReference>
<dbReference type="STRING" id="57577.A0A2K3LTX4"/>
<dbReference type="EMBL" id="ASHM01041038">
    <property type="protein sequence ID" value="PNX81983.1"/>
    <property type="molecule type" value="Genomic_DNA"/>
</dbReference>
<dbReference type="AlphaFoldDB" id="A0A2K3LTX4"/>
<gene>
    <name evidence="1" type="ORF">L195_g038009</name>
</gene>
<feature type="non-terminal residue" evidence="1">
    <location>
        <position position="1"/>
    </location>
</feature>
<reference evidence="1 2" key="1">
    <citation type="journal article" date="2014" name="Am. J. Bot.">
        <title>Genome assembly and annotation for red clover (Trifolium pratense; Fabaceae).</title>
        <authorList>
            <person name="Istvanek J."/>
            <person name="Jaros M."/>
            <person name="Krenek A."/>
            <person name="Repkova J."/>
        </authorList>
    </citation>
    <scope>NUCLEOTIDE SEQUENCE [LARGE SCALE GENOMIC DNA]</scope>
    <source>
        <strain evidence="2">cv. Tatra</strain>
        <tissue evidence="1">Young leaves</tissue>
    </source>
</reference>
<reference evidence="1 2" key="2">
    <citation type="journal article" date="2017" name="Front. Plant Sci.">
        <title>Gene Classification and Mining of Molecular Markers Useful in Red Clover (Trifolium pratense) Breeding.</title>
        <authorList>
            <person name="Istvanek J."/>
            <person name="Dluhosova J."/>
            <person name="Dluhos P."/>
            <person name="Patkova L."/>
            <person name="Nedelnik J."/>
            <person name="Repkova J."/>
        </authorList>
    </citation>
    <scope>NUCLEOTIDE SEQUENCE [LARGE SCALE GENOMIC DNA]</scope>
    <source>
        <strain evidence="2">cv. Tatra</strain>
        <tissue evidence="1">Young leaves</tissue>
    </source>
</reference>
<evidence type="ECO:0000313" key="2">
    <source>
        <dbReference type="Proteomes" id="UP000236291"/>
    </source>
</evidence>
<evidence type="ECO:0000313" key="1">
    <source>
        <dbReference type="EMBL" id="PNX81983.1"/>
    </source>
</evidence>
<comment type="caution">
    <text evidence="1">The sequence shown here is derived from an EMBL/GenBank/DDBJ whole genome shotgun (WGS) entry which is preliminary data.</text>
</comment>